<dbReference type="SMART" id="SM00421">
    <property type="entry name" value="HTH_LUXR"/>
    <property type="match status" value="1"/>
</dbReference>
<organism evidence="5 6">
    <name type="scientific">Aeromonas hydrophila subsp. hydrophila (strain ATCC 7966 / DSM 30187 / BCRC 13018 / CCUG 14551 / JCM 1027 / KCTC 2358 / NCIMB 9240 / NCTC 8049)</name>
    <dbReference type="NCBI Taxonomy" id="380703"/>
    <lineage>
        <taxon>Bacteria</taxon>
        <taxon>Pseudomonadati</taxon>
        <taxon>Pseudomonadota</taxon>
        <taxon>Gammaproteobacteria</taxon>
        <taxon>Aeromonadales</taxon>
        <taxon>Aeromonadaceae</taxon>
        <taxon>Aeromonas</taxon>
    </lineage>
</organism>
<dbReference type="InterPro" id="IPR000792">
    <property type="entry name" value="Tscrpt_reg_LuxR_C"/>
</dbReference>
<dbReference type="PANTHER" id="PTHR44688">
    <property type="entry name" value="DNA-BINDING TRANSCRIPTIONAL ACTIVATOR DEVR_DOSR"/>
    <property type="match status" value="1"/>
</dbReference>
<dbReference type="AlphaFoldDB" id="A0KFT7"/>
<gene>
    <name evidence="5" type="ordered locus">AHA_0580</name>
</gene>
<dbReference type="OrthoDB" id="343383at2"/>
<evidence type="ECO:0000313" key="6">
    <source>
        <dbReference type="Proteomes" id="UP000000756"/>
    </source>
</evidence>
<dbReference type="EnsemblBacteria" id="ABK36367">
    <property type="protein sequence ID" value="ABK36367"/>
    <property type="gene ID" value="AHA_0580"/>
</dbReference>
<dbReference type="SUPFAM" id="SSF46894">
    <property type="entry name" value="C-terminal effector domain of the bipartite response regulators"/>
    <property type="match status" value="1"/>
</dbReference>
<dbReference type="GO" id="GO:0006355">
    <property type="term" value="P:regulation of DNA-templated transcription"/>
    <property type="evidence" value="ECO:0007669"/>
    <property type="project" value="InterPro"/>
</dbReference>
<keyword evidence="1" id="KW-0805">Transcription regulation</keyword>
<dbReference type="PROSITE" id="PS00622">
    <property type="entry name" value="HTH_LUXR_1"/>
    <property type="match status" value="1"/>
</dbReference>
<evidence type="ECO:0000256" key="1">
    <source>
        <dbReference type="ARBA" id="ARBA00023015"/>
    </source>
</evidence>
<evidence type="ECO:0000313" key="5">
    <source>
        <dbReference type="EMBL" id="ABK36367.1"/>
    </source>
</evidence>
<dbReference type="PRINTS" id="PR00038">
    <property type="entry name" value="HTHLUXR"/>
</dbReference>
<evidence type="ECO:0000259" key="4">
    <source>
        <dbReference type="PROSITE" id="PS50043"/>
    </source>
</evidence>
<dbReference type="HOGENOM" id="CLU_067793_0_0_6"/>
<dbReference type="STRING" id="380703.AHA_0580"/>
<proteinExistence type="predicted"/>
<dbReference type="CDD" id="cd06170">
    <property type="entry name" value="LuxR_C_like"/>
    <property type="match status" value="1"/>
</dbReference>
<dbReference type="eggNOG" id="COG2197">
    <property type="taxonomic scope" value="Bacteria"/>
</dbReference>
<dbReference type="KEGG" id="aha:AHA_0580"/>
<dbReference type="PATRIC" id="fig|380703.7.peg.575"/>
<dbReference type="Pfam" id="PF00196">
    <property type="entry name" value="GerE"/>
    <property type="match status" value="1"/>
</dbReference>
<dbReference type="Proteomes" id="UP000000756">
    <property type="component" value="Chromosome"/>
</dbReference>
<reference evidence="5 6" key="1">
    <citation type="journal article" date="2006" name="J. Bacteriol.">
        <title>Genome sequence of Aeromonas hydrophila ATCC 7966T: jack of all trades.</title>
        <authorList>
            <person name="Seshadri R."/>
            <person name="Joseph S.W."/>
            <person name="Chopra A.K."/>
            <person name="Sha J."/>
            <person name="Shaw J."/>
            <person name="Graf J."/>
            <person name="Haft D."/>
            <person name="Wu M."/>
            <person name="Ren Q."/>
            <person name="Rosovitz M.J."/>
            <person name="Madupu R."/>
            <person name="Tallon L."/>
            <person name="Kim M."/>
            <person name="Jin S."/>
            <person name="Vuong H."/>
            <person name="Stine O.C."/>
            <person name="Ali A."/>
            <person name="Horneman A.J."/>
            <person name="Heidelberg J.F."/>
        </authorList>
    </citation>
    <scope>NUCLEOTIDE SEQUENCE [LARGE SCALE GENOMIC DNA]</scope>
    <source>
        <strain evidence="6">ATCC 7966 / DSM 30187 / BCRC 13018 / CCUG 14551 / JCM 1027 / KCTC 2358 / NCIMB 9240 / NCTC 8049</strain>
    </source>
</reference>
<dbReference type="GO" id="GO:0003677">
    <property type="term" value="F:DNA binding"/>
    <property type="evidence" value="ECO:0007669"/>
    <property type="project" value="UniProtKB-KW"/>
</dbReference>
<name>A0KFT7_AERHH</name>
<keyword evidence="6" id="KW-1185">Reference proteome</keyword>
<evidence type="ECO:0000256" key="2">
    <source>
        <dbReference type="ARBA" id="ARBA00023125"/>
    </source>
</evidence>
<evidence type="ECO:0000256" key="3">
    <source>
        <dbReference type="ARBA" id="ARBA00023163"/>
    </source>
</evidence>
<keyword evidence="2" id="KW-0238">DNA-binding</keyword>
<dbReference type="Gene3D" id="1.10.10.10">
    <property type="entry name" value="Winged helix-like DNA-binding domain superfamily/Winged helix DNA-binding domain"/>
    <property type="match status" value="1"/>
</dbReference>
<dbReference type="PROSITE" id="PS50043">
    <property type="entry name" value="HTH_LUXR_2"/>
    <property type="match status" value="1"/>
</dbReference>
<dbReference type="EMBL" id="CP000462">
    <property type="protein sequence ID" value="ABK36367.1"/>
    <property type="molecule type" value="Genomic_DNA"/>
</dbReference>
<accession>A0KFT7</accession>
<dbReference type="PANTHER" id="PTHR44688:SF16">
    <property type="entry name" value="DNA-BINDING TRANSCRIPTIONAL ACTIVATOR DEVR_DOSR"/>
    <property type="match status" value="1"/>
</dbReference>
<dbReference type="InterPro" id="IPR016032">
    <property type="entry name" value="Sig_transdc_resp-reg_C-effctor"/>
</dbReference>
<dbReference type="InterPro" id="IPR036388">
    <property type="entry name" value="WH-like_DNA-bd_sf"/>
</dbReference>
<sequence length="303" mass="33624">MSPRGQFCHSRASIRLSCDHRGEPARHPEAIAMNQTLATDALTRSMTEVVDALHGSAFPAALVRLIQQQVAFDCALLLGVGQRPVYLYDNLHHQRALLFDRYLTRHFSQDPFMQALEQGLPAGVWTLAQVSRGRLDPEYRHHFYQATGWQEEVGLILPVRGGLTLMLFLGRLDKRSSLSRDELARLEALFPLVHSLCRQHWREEAALLAQSPMLPGGADLKATVEQAIASVGGASLTRRERQVAGLLLQGLDTEAIAGTLGIGSGTVKNHRKHLYAKLHLRSRAELFRFFLNHLITAPAGTPP</sequence>
<keyword evidence="3" id="KW-0804">Transcription</keyword>
<protein>
    <submittedName>
        <fullName evidence="5">Transcriptional regulator, LuxR family</fullName>
    </submittedName>
</protein>
<feature type="domain" description="HTH luxR-type" evidence="4">
    <location>
        <begin position="229"/>
        <end position="294"/>
    </location>
</feature>